<name>A0A7G8BCR9_9BACT</name>
<keyword evidence="1" id="KW-1133">Transmembrane helix</keyword>
<sequence>MRVQKINGHDSFLVRFTVVMGMFAALVWLAGCNTSQQSSDEQLKQQAAQTTAQAKAGAQQAAADAKVAAANAERKVNDIAAGVKEGLKSNGKPGAGTVNINSASEDQLVDLPGITGARAQRIIRGRPYGDPHDLVSKGILTSEQYGRISGQVVAN</sequence>
<keyword evidence="3" id="KW-1185">Reference proteome</keyword>
<dbReference type="EMBL" id="CP060394">
    <property type="protein sequence ID" value="QNI30339.1"/>
    <property type="molecule type" value="Genomic_DNA"/>
</dbReference>
<dbReference type="AlphaFoldDB" id="A0A7G8BCR9"/>
<organism evidence="2 3">
    <name type="scientific">Alloacidobacterium dinghuense</name>
    <dbReference type="NCBI Taxonomy" id="2763107"/>
    <lineage>
        <taxon>Bacteria</taxon>
        <taxon>Pseudomonadati</taxon>
        <taxon>Acidobacteriota</taxon>
        <taxon>Terriglobia</taxon>
        <taxon>Terriglobales</taxon>
        <taxon>Acidobacteriaceae</taxon>
        <taxon>Alloacidobacterium</taxon>
    </lineage>
</organism>
<evidence type="ECO:0000313" key="3">
    <source>
        <dbReference type="Proteomes" id="UP000515312"/>
    </source>
</evidence>
<proteinExistence type="predicted"/>
<accession>A0A7G8BCR9</accession>
<dbReference type="Pfam" id="PF12836">
    <property type="entry name" value="HHH_3"/>
    <property type="match status" value="1"/>
</dbReference>
<evidence type="ECO:0000256" key="1">
    <source>
        <dbReference type="SAM" id="Phobius"/>
    </source>
</evidence>
<dbReference type="KEGG" id="adin:H7849_14285"/>
<protein>
    <submittedName>
        <fullName evidence="2">Helix-hairpin-helix domain-containing protein</fullName>
    </submittedName>
</protein>
<evidence type="ECO:0000313" key="2">
    <source>
        <dbReference type="EMBL" id="QNI30339.1"/>
    </source>
</evidence>
<feature type="transmembrane region" description="Helical" evidence="1">
    <location>
        <begin position="12"/>
        <end position="31"/>
    </location>
</feature>
<reference evidence="2 3" key="1">
    <citation type="submission" date="2020-08" db="EMBL/GenBank/DDBJ databases">
        <title>Edaphobacter telluris sp. nov. and Acidobacterium dinghuensis sp. nov., two acidobacteria isolated from forest soil.</title>
        <authorList>
            <person name="Fu J."/>
            <person name="Qiu L."/>
        </authorList>
    </citation>
    <scope>NUCLEOTIDE SEQUENCE [LARGE SCALE GENOMIC DNA]</scope>
    <source>
        <strain evidence="2">4Y35</strain>
    </source>
</reference>
<dbReference type="Proteomes" id="UP000515312">
    <property type="component" value="Chromosome"/>
</dbReference>
<keyword evidence="1" id="KW-0472">Membrane</keyword>
<keyword evidence="1" id="KW-0812">Transmembrane</keyword>
<gene>
    <name evidence="2" type="ORF">H7849_14285</name>
</gene>
<dbReference type="Gene3D" id="1.10.150.320">
    <property type="entry name" value="Photosystem II 12 kDa extrinsic protein"/>
    <property type="match status" value="1"/>
</dbReference>
<dbReference type="RefSeq" id="WP_186740165.1">
    <property type="nucleotide sequence ID" value="NZ_CP060394.1"/>
</dbReference>
<dbReference type="SUPFAM" id="SSF81585">
    <property type="entry name" value="PsbU/PolX domain-like"/>
    <property type="match status" value="1"/>
</dbReference>
<dbReference type="PROSITE" id="PS51257">
    <property type="entry name" value="PROKAR_LIPOPROTEIN"/>
    <property type="match status" value="1"/>
</dbReference>